<keyword evidence="2" id="KW-1185">Reference proteome</keyword>
<name>A0ABM6FTF1_BORAN</name>
<reference evidence="1" key="1">
    <citation type="submission" date="2015-12" db="EMBL/GenBank/DDBJ databases">
        <title>Chromosome of the avian spirochetosis agent Borrelia anserina Es.</title>
        <authorList>
            <person name="Elbir H."/>
            <person name="Sitlani P."/>
            <person name="Bergstroem S."/>
            <person name="Barbour A.G."/>
        </authorList>
    </citation>
    <scope>NUCLEOTIDE SEQUENCE [LARGE SCALE GENOMIC DNA]</scope>
    <source>
        <strain evidence="1">Es</strain>
    </source>
</reference>
<dbReference type="Proteomes" id="UP000185502">
    <property type="component" value="Chromosome"/>
</dbReference>
<dbReference type="InterPro" id="IPR003791">
    <property type="entry name" value="UPF0178"/>
</dbReference>
<organism evidence="1 2">
    <name type="scientific">Borrelia anserina Es</name>
    <dbReference type="NCBI Taxonomy" id="1365188"/>
    <lineage>
        <taxon>Bacteria</taxon>
        <taxon>Pseudomonadati</taxon>
        <taxon>Spirochaetota</taxon>
        <taxon>Spirochaetia</taxon>
        <taxon>Spirochaetales</taxon>
        <taxon>Borreliaceae</taxon>
        <taxon>Borrelia</taxon>
    </lineage>
</organism>
<evidence type="ECO:0000313" key="2">
    <source>
        <dbReference type="Proteomes" id="UP000185502"/>
    </source>
</evidence>
<evidence type="ECO:0008006" key="3">
    <source>
        <dbReference type="Google" id="ProtNLM"/>
    </source>
</evidence>
<protein>
    <recommendedName>
        <fullName evidence="3">Cytosolic protein</fullName>
    </recommendedName>
</protein>
<sequence>MLNRIFVDADSCNLQIIRFLQNFVLNRSMELVLVANRQLNLEMTKNTFIKAVSDVDSFILGLVDKNSMVITRDILFVKNLLDLEIKVMNDEGQIFDVNNINYLYFRSKLNVNLDIKLKKHFHKEVNKVRYSNFTINFHRLFFS</sequence>
<gene>
    <name evidence="1" type="ORF">N187_00140</name>
</gene>
<proteinExistence type="predicted"/>
<dbReference type="RefSeq" id="WP_025419266.1">
    <property type="nucleotide sequence ID" value="NZ_CP013704.1"/>
</dbReference>
<evidence type="ECO:0000313" key="1">
    <source>
        <dbReference type="EMBL" id="APR64547.1"/>
    </source>
</evidence>
<dbReference type="EMBL" id="CP013704">
    <property type="protein sequence ID" value="APR64547.1"/>
    <property type="molecule type" value="Genomic_DNA"/>
</dbReference>
<accession>A0ABM6FTF1</accession>
<dbReference type="Pfam" id="PF02639">
    <property type="entry name" value="DUF188"/>
    <property type="match status" value="1"/>
</dbReference>